<name>A0A8H7RPW8_9FUNG</name>
<dbReference type="OrthoDB" id="2273311at2759"/>
<feature type="domain" description="Reverse transcriptase zinc-binding" evidence="1">
    <location>
        <begin position="178"/>
        <end position="244"/>
    </location>
</feature>
<dbReference type="EMBL" id="JAEPRB010000641">
    <property type="protein sequence ID" value="KAG2214077.1"/>
    <property type="molecule type" value="Genomic_DNA"/>
</dbReference>
<protein>
    <recommendedName>
        <fullName evidence="1">Reverse transcriptase zinc-binding domain-containing protein</fullName>
    </recommendedName>
</protein>
<reference evidence="2 3" key="1">
    <citation type="submission" date="2020-12" db="EMBL/GenBank/DDBJ databases">
        <title>Metabolic potential, ecology and presence of endohyphal bacteria is reflected in genomic diversity of Mucoromycotina.</title>
        <authorList>
            <person name="Muszewska A."/>
            <person name="Okrasinska A."/>
            <person name="Steczkiewicz K."/>
            <person name="Drgas O."/>
            <person name="Orlowska M."/>
            <person name="Perlinska-Lenart U."/>
            <person name="Aleksandrzak-Piekarczyk T."/>
            <person name="Szatraj K."/>
            <person name="Zielenkiewicz U."/>
            <person name="Pilsyk S."/>
            <person name="Malc E."/>
            <person name="Mieczkowski P."/>
            <person name="Kruszewska J.S."/>
            <person name="Biernat P."/>
            <person name="Pawlowska J."/>
        </authorList>
    </citation>
    <scope>NUCLEOTIDE SEQUENCE [LARGE SCALE GENOMIC DNA]</scope>
    <source>
        <strain evidence="2 3">CBS 142.35</strain>
    </source>
</reference>
<gene>
    <name evidence="2" type="ORF">INT45_010956</name>
</gene>
<dbReference type="Pfam" id="PF13966">
    <property type="entry name" value="zf-RVT"/>
    <property type="match status" value="1"/>
</dbReference>
<sequence>MLSAYAGWSRYYNIYKWTYPIAQVNYDTIIITHRIALQLPLLSILQVNDDFNLNDIILTRSTLNKITADNIYIFDPILKYIRPRFDADGQRSFPRISKKNVTAILNNQLQPHFFFARLCVEPFFPTSSHTGGIDNHNASTLLQACTLFSFSPPVTTKQYRQHFIQLNIQPSRHINHISSSQWNKFWALSMFSSSRNAWFRAIHGKLPTAQRLHELVPDFRPSNLCQLCLTLVDTPEHFLVKCPARWSV</sequence>
<comment type="caution">
    <text evidence="2">The sequence shown here is derived from an EMBL/GenBank/DDBJ whole genome shotgun (WGS) entry which is preliminary data.</text>
</comment>
<evidence type="ECO:0000313" key="2">
    <source>
        <dbReference type="EMBL" id="KAG2214077.1"/>
    </source>
</evidence>
<proteinExistence type="predicted"/>
<organism evidence="2 3">
    <name type="scientific">Circinella minor</name>
    <dbReference type="NCBI Taxonomy" id="1195481"/>
    <lineage>
        <taxon>Eukaryota</taxon>
        <taxon>Fungi</taxon>
        <taxon>Fungi incertae sedis</taxon>
        <taxon>Mucoromycota</taxon>
        <taxon>Mucoromycotina</taxon>
        <taxon>Mucoromycetes</taxon>
        <taxon>Mucorales</taxon>
        <taxon>Lichtheimiaceae</taxon>
        <taxon>Circinella</taxon>
    </lineage>
</organism>
<evidence type="ECO:0000313" key="3">
    <source>
        <dbReference type="Proteomes" id="UP000646827"/>
    </source>
</evidence>
<accession>A0A8H7RPW8</accession>
<dbReference type="AlphaFoldDB" id="A0A8H7RPW8"/>
<evidence type="ECO:0000259" key="1">
    <source>
        <dbReference type="Pfam" id="PF13966"/>
    </source>
</evidence>
<dbReference type="Proteomes" id="UP000646827">
    <property type="component" value="Unassembled WGS sequence"/>
</dbReference>
<keyword evidence="3" id="KW-1185">Reference proteome</keyword>
<dbReference type="InterPro" id="IPR026960">
    <property type="entry name" value="RVT-Znf"/>
</dbReference>